<keyword evidence="2" id="KW-1185">Reference proteome</keyword>
<protein>
    <submittedName>
        <fullName evidence="1">Uncharacterized protein</fullName>
    </submittedName>
</protein>
<sequence length="115" mass="13287">TSLHYFSGLLHCFDQRIEYTSLPSGKATEIMCHKNRGCNMEKYYDSNKCELEEKCMQPDKSSYICHTDMELKAIFLDNENWESIESTSCVGNNFIVNHESEGQIIPLFFRCVKAA</sequence>
<dbReference type="EMBL" id="BTSY01000002">
    <property type="protein sequence ID" value="GMT16276.1"/>
    <property type="molecule type" value="Genomic_DNA"/>
</dbReference>
<accession>A0AAV5V9H3</accession>
<feature type="non-terminal residue" evidence="1">
    <location>
        <position position="115"/>
    </location>
</feature>
<proteinExistence type="predicted"/>
<reference evidence="1" key="1">
    <citation type="submission" date="2023-10" db="EMBL/GenBank/DDBJ databases">
        <title>Genome assembly of Pristionchus species.</title>
        <authorList>
            <person name="Yoshida K."/>
            <person name="Sommer R.J."/>
        </authorList>
    </citation>
    <scope>NUCLEOTIDE SEQUENCE</scope>
    <source>
        <strain evidence="1">RS5133</strain>
    </source>
</reference>
<feature type="non-terminal residue" evidence="1">
    <location>
        <position position="1"/>
    </location>
</feature>
<name>A0AAV5V9H3_9BILA</name>
<organism evidence="1 2">
    <name type="scientific">Pristionchus fissidentatus</name>
    <dbReference type="NCBI Taxonomy" id="1538716"/>
    <lineage>
        <taxon>Eukaryota</taxon>
        <taxon>Metazoa</taxon>
        <taxon>Ecdysozoa</taxon>
        <taxon>Nematoda</taxon>
        <taxon>Chromadorea</taxon>
        <taxon>Rhabditida</taxon>
        <taxon>Rhabditina</taxon>
        <taxon>Diplogasteromorpha</taxon>
        <taxon>Diplogasteroidea</taxon>
        <taxon>Neodiplogasteridae</taxon>
        <taxon>Pristionchus</taxon>
    </lineage>
</organism>
<dbReference type="Proteomes" id="UP001432322">
    <property type="component" value="Unassembled WGS sequence"/>
</dbReference>
<dbReference type="AlphaFoldDB" id="A0AAV5V9H3"/>
<gene>
    <name evidence="1" type="ORF">PFISCL1PPCAC_7573</name>
</gene>
<comment type="caution">
    <text evidence="1">The sequence shown here is derived from an EMBL/GenBank/DDBJ whole genome shotgun (WGS) entry which is preliminary data.</text>
</comment>
<evidence type="ECO:0000313" key="1">
    <source>
        <dbReference type="EMBL" id="GMT16276.1"/>
    </source>
</evidence>
<evidence type="ECO:0000313" key="2">
    <source>
        <dbReference type="Proteomes" id="UP001432322"/>
    </source>
</evidence>